<dbReference type="GO" id="GO:0008413">
    <property type="term" value="F:8-oxo-7,8-dihydroguanosine triphosphate pyrophosphatase activity"/>
    <property type="evidence" value="ECO:0007669"/>
    <property type="project" value="TreeGrafter"/>
</dbReference>
<evidence type="ECO:0000256" key="15">
    <source>
        <dbReference type="ARBA" id="ARBA00041979"/>
    </source>
</evidence>
<evidence type="ECO:0000256" key="14">
    <source>
        <dbReference type="ARBA" id="ARBA00041592"/>
    </source>
</evidence>
<comment type="caution">
    <text evidence="19">The sequence shown here is derived from an EMBL/GenBank/DDBJ whole genome shotgun (WGS) entry which is preliminary data.</text>
</comment>
<dbReference type="GO" id="GO:0006260">
    <property type="term" value="P:DNA replication"/>
    <property type="evidence" value="ECO:0007669"/>
    <property type="project" value="UniProtKB-KW"/>
</dbReference>
<gene>
    <name evidence="19" type="ORF">HNR65_000510</name>
</gene>
<dbReference type="GO" id="GO:0044716">
    <property type="term" value="F:8-oxo-GDP phosphatase activity"/>
    <property type="evidence" value="ECO:0007669"/>
    <property type="project" value="TreeGrafter"/>
</dbReference>
<dbReference type="AlphaFoldDB" id="A0A7W0HJK9"/>
<keyword evidence="3" id="KW-0515">Mutator protein</keyword>
<dbReference type="RefSeq" id="WP_181549860.1">
    <property type="nucleotide sequence ID" value="NZ_JACDUS010000001.1"/>
</dbReference>
<proteinExistence type="inferred from homology"/>
<evidence type="ECO:0000256" key="13">
    <source>
        <dbReference type="ARBA" id="ARBA00040794"/>
    </source>
</evidence>
<keyword evidence="8" id="KW-0460">Magnesium</keyword>
<dbReference type="InterPro" id="IPR020476">
    <property type="entry name" value="Nudix_hydrolase"/>
</dbReference>
<evidence type="ECO:0000259" key="18">
    <source>
        <dbReference type="PROSITE" id="PS51462"/>
    </source>
</evidence>
<dbReference type="GO" id="GO:0035539">
    <property type="term" value="F:8-oxo-7,8-dihydrodeoxyguanosine triphosphate pyrophosphatase activity"/>
    <property type="evidence" value="ECO:0007669"/>
    <property type="project" value="UniProtKB-EC"/>
</dbReference>
<keyword evidence="20" id="KW-1185">Reference proteome</keyword>
<dbReference type="InterPro" id="IPR047127">
    <property type="entry name" value="MutT-like"/>
</dbReference>
<evidence type="ECO:0000256" key="1">
    <source>
        <dbReference type="ARBA" id="ARBA00001946"/>
    </source>
</evidence>
<evidence type="ECO:0000256" key="9">
    <source>
        <dbReference type="ARBA" id="ARBA00023204"/>
    </source>
</evidence>
<dbReference type="EC" id="3.6.1.55" evidence="12"/>
<evidence type="ECO:0000256" key="16">
    <source>
        <dbReference type="ARBA" id="ARBA00042798"/>
    </source>
</evidence>
<comment type="similarity">
    <text evidence="2 17">Belongs to the Nudix hydrolase family.</text>
</comment>
<dbReference type="InterPro" id="IPR020084">
    <property type="entry name" value="NUDIX_hydrolase_CS"/>
</dbReference>
<dbReference type="PROSITE" id="PS51462">
    <property type="entry name" value="NUDIX"/>
    <property type="match status" value="1"/>
</dbReference>
<feature type="domain" description="Nudix hydrolase" evidence="18">
    <location>
        <begin position="17"/>
        <end position="143"/>
    </location>
</feature>
<evidence type="ECO:0000256" key="6">
    <source>
        <dbReference type="ARBA" id="ARBA00022763"/>
    </source>
</evidence>
<evidence type="ECO:0000256" key="7">
    <source>
        <dbReference type="ARBA" id="ARBA00022801"/>
    </source>
</evidence>
<comment type="catalytic activity">
    <reaction evidence="11">
        <text>8-oxo-GTP + H2O = 8-oxo-GMP + diphosphate + H(+)</text>
        <dbReference type="Rhea" id="RHEA:67616"/>
        <dbReference type="ChEBI" id="CHEBI:15377"/>
        <dbReference type="ChEBI" id="CHEBI:15378"/>
        <dbReference type="ChEBI" id="CHEBI:33019"/>
        <dbReference type="ChEBI" id="CHEBI:143553"/>
        <dbReference type="ChEBI" id="CHEBI:145694"/>
    </reaction>
</comment>
<organism evidence="19 20">
    <name type="scientific">Desulfosalsimonas propionicica</name>
    <dbReference type="NCBI Taxonomy" id="332175"/>
    <lineage>
        <taxon>Bacteria</taxon>
        <taxon>Pseudomonadati</taxon>
        <taxon>Thermodesulfobacteriota</taxon>
        <taxon>Desulfobacteria</taxon>
        <taxon>Desulfobacterales</taxon>
        <taxon>Desulfosalsimonadaceae</taxon>
        <taxon>Desulfosalsimonas</taxon>
    </lineage>
</organism>
<dbReference type="GO" id="GO:0046872">
    <property type="term" value="F:metal ion binding"/>
    <property type="evidence" value="ECO:0007669"/>
    <property type="project" value="UniProtKB-KW"/>
</dbReference>
<sequence>MPEDISERRKNSKAVDSNGPIEVTCAIIEKNGQVLAAQRGPAMAMPFKWEFPGGKINPGETPENCIIREIKEELGVEIQIKTMLPPSSHSYPDLYIRLHPFVCRITHGRIKPAEHHAVQWTAHDRLLALEWAEADVAVVKSYLNYRIGKQGI</sequence>
<dbReference type="InterPro" id="IPR000086">
    <property type="entry name" value="NUDIX_hydrolase_dom"/>
</dbReference>
<evidence type="ECO:0000313" key="20">
    <source>
        <dbReference type="Proteomes" id="UP000525298"/>
    </source>
</evidence>
<comment type="cofactor">
    <cofactor evidence="1">
        <name>Mg(2+)</name>
        <dbReference type="ChEBI" id="CHEBI:18420"/>
    </cofactor>
</comment>
<comment type="catalytic activity">
    <reaction evidence="10">
        <text>8-oxo-dGTP + H2O = 8-oxo-dGMP + diphosphate + H(+)</text>
        <dbReference type="Rhea" id="RHEA:31575"/>
        <dbReference type="ChEBI" id="CHEBI:15377"/>
        <dbReference type="ChEBI" id="CHEBI:15378"/>
        <dbReference type="ChEBI" id="CHEBI:33019"/>
        <dbReference type="ChEBI" id="CHEBI:63224"/>
        <dbReference type="ChEBI" id="CHEBI:77896"/>
        <dbReference type="EC" id="3.6.1.55"/>
    </reaction>
</comment>
<dbReference type="GO" id="GO:0006281">
    <property type="term" value="P:DNA repair"/>
    <property type="evidence" value="ECO:0007669"/>
    <property type="project" value="UniProtKB-KW"/>
</dbReference>
<keyword evidence="6" id="KW-0227">DNA damage</keyword>
<dbReference type="SUPFAM" id="SSF55811">
    <property type="entry name" value="Nudix"/>
    <property type="match status" value="1"/>
</dbReference>
<dbReference type="EMBL" id="JACDUS010000001">
    <property type="protein sequence ID" value="MBA2880203.1"/>
    <property type="molecule type" value="Genomic_DNA"/>
</dbReference>
<keyword evidence="7 17" id="KW-0378">Hydrolase</keyword>
<dbReference type="GO" id="GO:0044715">
    <property type="term" value="F:8-oxo-dGDP phosphatase activity"/>
    <property type="evidence" value="ECO:0007669"/>
    <property type="project" value="TreeGrafter"/>
</dbReference>
<accession>A0A7W0HJK9</accession>
<evidence type="ECO:0000256" key="10">
    <source>
        <dbReference type="ARBA" id="ARBA00035861"/>
    </source>
</evidence>
<reference evidence="19 20" key="1">
    <citation type="submission" date="2020-07" db="EMBL/GenBank/DDBJ databases">
        <title>Genomic Encyclopedia of Type Strains, Phase IV (KMG-IV): sequencing the most valuable type-strain genomes for metagenomic binning, comparative biology and taxonomic classification.</title>
        <authorList>
            <person name="Goeker M."/>
        </authorList>
    </citation>
    <scope>NUCLEOTIDE SEQUENCE [LARGE SCALE GENOMIC DNA]</scope>
    <source>
        <strain evidence="19 20">DSM 17721</strain>
    </source>
</reference>
<evidence type="ECO:0000256" key="2">
    <source>
        <dbReference type="ARBA" id="ARBA00005582"/>
    </source>
</evidence>
<dbReference type="PRINTS" id="PR00502">
    <property type="entry name" value="NUDIXFAMILY"/>
</dbReference>
<dbReference type="CDD" id="cd03425">
    <property type="entry name" value="NUDIX_MutT_NudA_like"/>
    <property type="match status" value="1"/>
</dbReference>
<dbReference type="PANTHER" id="PTHR47707">
    <property type="entry name" value="8-OXO-DGTP DIPHOSPHATASE"/>
    <property type="match status" value="1"/>
</dbReference>
<evidence type="ECO:0000256" key="5">
    <source>
        <dbReference type="ARBA" id="ARBA00022723"/>
    </source>
</evidence>
<keyword evidence="5" id="KW-0479">Metal-binding</keyword>
<evidence type="ECO:0000313" key="19">
    <source>
        <dbReference type="EMBL" id="MBA2880203.1"/>
    </source>
</evidence>
<dbReference type="InterPro" id="IPR015797">
    <property type="entry name" value="NUDIX_hydrolase-like_dom_sf"/>
</dbReference>
<name>A0A7W0HJK9_9BACT</name>
<dbReference type="Gene3D" id="3.90.79.10">
    <property type="entry name" value="Nucleoside Triphosphate Pyrophosphohydrolase"/>
    <property type="match status" value="1"/>
</dbReference>
<evidence type="ECO:0000256" key="3">
    <source>
        <dbReference type="ARBA" id="ARBA00022457"/>
    </source>
</evidence>
<evidence type="ECO:0000256" key="11">
    <source>
        <dbReference type="ARBA" id="ARBA00036904"/>
    </source>
</evidence>
<dbReference type="Pfam" id="PF00293">
    <property type="entry name" value="NUDIX"/>
    <property type="match status" value="1"/>
</dbReference>
<dbReference type="PANTHER" id="PTHR47707:SF1">
    <property type="entry name" value="NUDIX HYDROLASE FAMILY PROTEIN"/>
    <property type="match status" value="1"/>
</dbReference>
<keyword evidence="4" id="KW-0235">DNA replication</keyword>
<dbReference type="PROSITE" id="PS00893">
    <property type="entry name" value="NUDIX_BOX"/>
    <property type="match status" value="1"/>
</dbReference>
<evidence type="ECO:0000256" key="12">
    <source>
        <dbReference type="ARBA" id="ARBA00038905"/>
    </source>
</evidence>
<evidence type="ECO:0000256" key="17">
    <source>
        <dbReference type="RuleBase" id="RU003476"/>
    </source>
</evidence>
<evidence type="ECO:0000256" key="8">
    <source>
        <dbReference type="ARBA" id="ARBA00022842"/>
    </source>
</evidence>
<dbReference type="Proteomes" id="UP000525298">
    <property type="component" value="Unassembled WGS sequence"/>
</dbReference>
<keyword evidence="9" id="KW-0234">DNA repair</keyword>
<protein>
    <recommendedName>
        <fullName evidence="13">8-oxo-dGTP diphosphatase</fullName>
        <ecNumber evidence="12">3.6.1.55</ecNumber>
    </recommendedName>
    <alternativeName>
        <fullName evidence="16">7,8-dihydro-8-oxoguanine-triphosphatase</fullName>
    </alternativeName>
    <alternativeName>
        <fullName evidence="15">Mutator protein MutT</fullName>
    </alternativeName>
    <alternativeName>
        <fullName evidence="14">dGTP pyrophosphohydrolase</fullName>
    </alternativeName>
</protein>
<evidence type="ECO:0000256" key="4">
    <source>
        <dbReference type="ARBA" id="ARBA00022705"/>
    </source>
</evidence>